<sequence length="129" mass="14067">MKIAILESDLKALDCALETLSSAGHICFGVVSDKALRELLGEVSIDLVMLDWAAPDFARYDTLCYLSRHRSETPVILCVTPLTSEKAILSGIERGAKICLEKPVNTDQSLVHIHALECHGHSYPAFATS</sequence>
<dbReference type="AlphaFoldDB" id="A0A1N6G7M3"/>
<proteinExistence type="predicted"/>
<feature type="modified residue" description="4-aspartylphosphate" evidence="1">
    <location>
        <position position="51"/>
    </location>
</feature>
<dbReference type="Pfam" id="PF00072">
    <property type="entry name" value="Response_reg"/>
    <property type="match status" value="1"/>
</dbReference>
<dbReference type="Proteomes" id="UP000185151">
    <property type="component" value="Unassembled WGS sequence"/>
</dbReference>
<dbReference type="PROSITE" id="PS50110">
    <property type="entry name" value="RESPONSE_REGULATORY"/>
    <property type="match status" value="1"/>
</dbReference>
<organism evidence="3 4">
    <name type="scientific">Paraburkholderia phenazinium</name>
    <dbReference type="NCBI Taxonomy" id="60549"/>
    <lineage>
        <taxon>Bacteria</taxon>
        <taxon>Pseudomonadati</taxon>
        <taxon>Pseudomonadota</taxon>
        <taxon>Betaproteobacteria</taxon>
        <taxon>Burkholderiales</taxon>
        <taxon>Burkholderiaceae</taxon>
        <taxon>Paraburkholderia</taxon>
    </lineage>
</organism>
<protein>
    <submittedName>
        <fullName evidence="3">Response regulator receiver domain-containing protein</fullName>
    </submittedName>
</protein>
<dbReference type="InterPro" id="IPR011006">
    <property type="entry name" value="CheY-like_superfamily"/>
</dbReference>
<dbReference type="SUPFAM" id="SSF52172">
    <property type="entry name" value="CheY-like"/>
    <property type="match status" value="1"/>
</dbReference>
<name>A0A1N6G7M3_9BURK</name>
<dbReference type="OrthoDB" id="9095872at2"/>
<dbReference type="RefSeq" id="WP_074294172.1">
    <property type="nucleotide sequence ID" value="NZ_FSRU01000001.1"/>
</dbReference>
<evidence type="ECO:0000313" key="3">
    <source>
        <dbReference type="EMBL" id="SIO03461.1"/>
    </source>
</evidence>
<accession>A0A1N6G7M3</accession>
<gene>
    <name evidence="3" type="ORF">SAMN05444165_0607</name>
</gene>
<reference evidence="3 4" key="1">
    <citation type="submission" date="2016-11" db="EMBL/GenBank/DDBJ databases">
        <authorList>
            <person name="Jaros S."/>
            <person name="Januszkiewicz K."/>
            <person name="Wedrychowicz H."/>
        </authorList>
    </citation>
    <scope>NUCLEOTIDE SEQUENCE [LARGE SCALE GENOMIC DNA]</scope>
    <source>
        <strain evidence="3 4">GAS95</strain>
    </source>
</reference>
<feature type="domain" description="Response regulatory" evidence="2">
    <location>
        <begin position="2"/>
        <end position="117"/>
    </location>
</feature>
<evidence type="ECO:0000313" key="4">
    <source>
        <dbReference type="Proteomes" id="UP000185151"/>
    </source>
</evidence>
<dbReference type="GO" id="GO:0000160">
    <property type="term" value="P:phosphorelay signal transduction system"/>
    <property type="evidence" value="ECO:0007669"/>
    <property type="project" value="InterPro"/>
</dbReference>
<keyword evidence="1" id="KW-0597">Phosphoprotein</keyword>
<dbReference type="InterPro" id="IPR001789">
    <property type="entry name" value="Sig_transdc_resp-reg_receiver"/>
</dbReference>
<evidence type="ECO:0000259" key="2">
    <source>
        <dbReference type="PROSITE" id="PS50110"/>
    </source>
</evidence>
<dbReference type="EMBL" id="FSRU01000001">
    <property type="protein sequence ID" value="SIO03461.1"/>
    <property type="molecule type" value="Genomic_DNA"/>
</dbReference>
<dbReference type="Gene3D" id="3.40.50.2300">
    <property type="match status" value="1"/>
</dbReference>
<evidence type="ECO:0000256" key="1">
    <source>
        <dbReference type="PROSITE-ProRule" id="PRU00169"/>
    </source>
</evidence>
<dbReference type="CDD" id="cd00156">
    <property type="entry name" value="REC"/>
    <property type="match status" value="1"/>
</dbReference>
<keyword evidence="4" id="KW-1185">Reference proteome</keyword>